<comment type="caution">
    <text evidence="2">The sequence shown here is derived from an EMBL/GenBank/DDBJ whole genome shotgun (WGS) entry which is preliminary data.</text>
</comment>
<reference evidence="3" key="1">
    <citation type="submission" date="2018-12" db="EMBL/GenBank/DDBJ databases">
        <title>Tengunoibacter tsumagoiensis gen. nov., sp. nov., Dictyobacter kobayashii sp. nov., D. alpinus sp. nov., and D. joshuensis sp. nov. and description of Dictyobacteraceae fam. nov. within the order Ktedonobacterales isolated from Tengu-no-mugimeshi.</title>
        <authorList>
            <person name="Wang C.M."/>
            <person name="Zheng Y."/>
            <person name="Sakai Y."/>
            <person name="Toyoda A."/>
            <person name="Minakuchi Y."/>
            <person name="Abe K."/>
            <person name="Yokota A."/>
            <person name="Yabe S."/>
        </authorList>
    </citation>
    <scope>NUCLEOTIDE SEQUENCE [LARGE SCALE GENOMIC DNA]</scope>
    <source>
        <strain evidence="3">Uno11</strain>
    </source>
</reference>
<keyword evidence="3" id="KW-1185">Reference proteome</keyword>
<evidence type="ECO:0008006" key="4">
    <source>
        <dbReference type="Google" id="ProtNLM"/>
    </source>
</evidence>
<gene>
    <name evidence="2" type="ORF">KDK_80710</name>
</gene>
<sequence length="100" mass="10328">MQTSLPAILAICGMAIVTYITRIGGLWLMGHVAVSARTRAWLGYLPGTILVAIVAPTVLSTGWSEAGASLATILVAARTRNLLLSMIVGIGAAIALRALL</sequence>
<dbReference type="InterPro" id="IPR008407">
    <property type="entry name" value="Brnchd-chn_aa_trnsp_AzlD"/>
</dbReference>
<organism evidence="2 3">
    <name type="scientific">Dictyobacter kobayashii</name>
    <dbReference type="NCBI Taxonomy" id="2014872"/>
    <lineage>
        <taxon>Bacteria</taxon>
        <taxon>Bacillati</taxon>
        <taxon>Chloroflexota</taxon>
        <taxon>Ktedonobacteria</taxon>
        <taxon>Ktedonobacterales</taxon>
        <taxon>Dictyobacteraceae</taxon>
        <taxon>Dictyobacter</taxon>
    </lineage>
</organism>
<keyword evidence="1" id="KW-0812">Transmembrane</keyword>
<dbReference type="AlphaFoldDB" id="A0A402AYT2"/>
<evidence type="ECO:0000256" key="1">
    <source>
        <dbReference type="SAM" id="Phobius"/>
    </source>
</evidence>
<accession>A0A402AYT2</accession>
<feature type="transmembrane region" description="Helical" evidence="1">
    <location>
        <begin position="41"/>
        <end position="62"/>
    </location>
</feature>
<keyword evidence="1" id="KW-0472">Membrane</keyword>
<evidence type="ECO:0000313" key="3">
    <source>
        <dbReference type="Proteomes" id="UP000287188"/>
    </source>
</evidence>
<dbReference type="OrthoDB" id="7679326at2"/>
<evidence type="ECO:0000313" key="2">
    <source>
        <dbReference type="EMBL" id="GCE24271.1"/>
    </source>
</evidence>
<dbReference type="Proteomes" id="UP000287188">
    <property type="component" value="Unassembled WGS sequence"/>
</dbReference>
<dbReference type="EMBL" id="BIFS01000002">
    <property type="protein sequence ID" value="GCE24271.1"/>
    <property type="molecule type" value="Genomic_DNA"/>
</dbReference>
<dbReference type="Pfam" id="PF05437">
    <property type="entry name" value="AzlD"/>
    <property type="match status" value="1"/>
</dbReference>
<name>A0A402AYT2_9CHLR</name>
<dbReference type="RefSeq" id="WP_126557518.1">
    <property type="nucleotide sequence ID" value="NZ_BIFS01000002.1"/>
</dbReference>
<keyword evidence="1" id="KW-1133">Transmembrane helix</keyword>
<protein>
    <recommendedName>
        <fullName evidence="4">Branched-chain amino acid ABC transporter</fullName>
    </recommendedName>
</protein>
<proteinExistence type="predicted"/>
<feature type="transmembrane region" description="Helical" evidence="1">
    <location>
        <begin position="82"/>
        <end position="99"/>
    </location>
</feature>
<feature type="transmembrane region" description="Helical" evidence="1">
    <location>
        <begin position="6"/>
        <end position="29"/>
    </location>
</feature>